<sequence>MEHSTALRGHDHDHCTHKTIAITSCDSWFGYYLAEYLAGKLKHKHKGKDIQLLCLAVNTDRLRHLKHHKNVQVRKIEYTEESLADAFRKVDCTILIPELDEMRVEEAKKVIDAMRQHDVKCSMLLSSLGADTKDLPELYKFRDIEKELKDKVPCHLVLRSAFVDQLFFLWRTVIQQKGELPMSVDKDSAMSPLDMRDIFCAIETIVAAFGNGHHHHHHPHHHHHHPHHHHHHSHHRHHHHHHHHDVDGDHHGCDPATCFGKHTGMTYSLTGPEAVTAEKIAQTLGEVIDSDIQFKSVSRDEMKQYLESLRKQQAEGSQPAVMFDVPASAESLEGRQEDHTGHLSDTMIAVVLDELELIKKGEANVVTDDLMTITGHHGRTVRGFFEEEKKCFQRQLL</sequence>
<reference evidence="3" key="1">
    <citation type="journal article" date="2020" name="Fungal Divers.">
        <title>Resolving the Mortierellaceae phylogeny through synthesis of multi-gene phylogenetics and phylogenomics.</title>
        <authorList>
            <person name="Vandepol N."/>
            <person name="Liber J."/>
            <person name="Desiro A."/>
            <person name="Na H."/>
            <person name="Kennedy M."/>
            <person name="Barry K."/>
            <person name="Grigoriev I.V."/>
            <person name="Miller A.N."/>
            <person name="O'Donnell K."/>
            <person name="Stajich J.E."/>
            <person name="Bonito G."/>
        </authorList>
    </citation>
    <scope>NUCLEOTIDE SEQUENCE</scope>
    <source>
        <strain evidence="3">BC1065</strain>
    </source>
</reference>
<dbReference type="Pfam" id="PF13460">
    <property type="entry name" value="NAD_binding_10"/>
    <property type="match status" value="1"/>
</dbReference>
<evidence type="ECO:0000313" key="4">
    <source>
        <dbReference type="Proteomes" id="UP000807716"/>
    </source>
</evidence>
<dbReference type="Gene3D" id="3.40.50.720">
    <property type="entry name" value="NAD(P)-binding Rossmann-like Domain"/>
    <property type="match status" value="1"/>
</dbReference>
<protein>
    <recommendedName>
        <fullName evidence="2">NAD(P)-binding domain-containing protein</fullName>
    </recommendedName>
</protein>
<dbReference type="PANTHER" id="PTHR43162:SF1">
    <property type="entry name" value="PRESTALK A DIFFERENTIATION PROTEIN A"/>
    <property type="match status" value="1"/>
</dbReference>
<evidence type="ECO:0000256" key="1">
    <source>
        <dbReference type="SAM" id="MobiDB-lite"/>
    </source>
</evidence>
<dbReference type="InterPro" id="IPR051604">
    <property type="entry name" value="Ergot_Alk_Oxidoreductase"/>
</dbReference>
<dbReference type="EMBL" id="JAAAJB010000067">
    <property type="protein sequence ID" value="KAG0267835.1"/>
    <property type="molecule type" value="Genomic_DNA"/>
</dbReference>
<dbReference type="OrthoDB" id="10254221at2759"/>
<dbReference type="InterPro" id="IPR036291">
    <property type="entry name" value="NAD(P)-bd_dom_sf"/>
</dbReference>
<dbReference type="SUPFAM" id="SSF51735">
    <property type="entry name" value="NAD(P)-binding Rossmann-fold domains"/>
    <property type="match status" value="1"/>
</dbReference>
<name>A0A9P6QG12_9FUNG</name>
<keyword evidence="4" id="KW-1185">Reference proteome</keyword>
<evidence type="ECO:0000313" key="3">
    <source>
        <dbReference type="EMBL" id="KAG0267835.1"/>
    </source>
</evidence>
<feature type="compositionally biased region" description="Basic residues" evidence="1">
    <location>
        <begin position="212"/>
        <end position="243"/>
    </location>
</feature>
<dbReference type="InterPro" id="IPR016040">
    <property type="entry name" value="NAD(P)-bd_dom"/>
</dbReference>
<feature type="domain" description="NAD(P)-binding" evidence="2">
    <location>
        <begin position="49"/>
        <end position="150"/>
    </location>
</feature>
<evidence type="ECO:0000259" key="2">
    <source>
        <dbReference type="Pfam" id="PF13460"/>
    </source>
</evidence>
<dbReference type="PANTHER" id="PTHR43162">
    <property type="match status" value="1"/>
</dbReference>
<feature type="region of interest" description="Disordered" evidence="1">
    <location>
        <begin position="211"/>
        <end position="249"/>
    </location>
</feature>
<dbReference type="AlphaFoldDB" id="A0A9P6QG12"/>
<proteinExistence type="predicted"/>
<gene>
    <name evidence="3" type="ORF">DFQ27_008111</name>
</gene>
<organism evidence="3 4">
    <name type="scientific">Actinomortierella ambigua</name>
    <dbReference type="NCBI Taxonomy" id="1343610"/>
    <lineage>
        <taxon>Eukaryota</taxon>
        <taxon>Fungi</taxon>
        <taxon>Fungi incertae sedis</taxon>
        <taxon>Mucoromycota</taxon>
        <taxon>Mortierellomycotina</taxon>
        <taxon>Mortierellomycetes</taxon>
        <taxon>Mortierellales</taxon>
        <taxon>Mortierellaceae</taxon>
        <taxon>Actinomortierella</taxon>
    </lineage>
</organism>
<dbReference type="Proteomes" id="UP000807716">
    <property type="component" value="Unassembled WGS sequence"/>
</dbReference>
<comment type="caution">
    <text evidence="3">The sequence shown here is derived from an EMBL/GenBank/DDBJ whole genome shotgun (WGS) entry which is preliminary data.</text>
</comment>
<accession>A0A9P6QG12</accession>